<keyword evidence="1" id="KW-1133">Transmembrane helix</keyword>
<feature type="transmembrane region" description="Helical" evidence="1">
    <location>
        <begin position="315"/>
        <end position="335"/>
    </location>
</feature>
<accession>A0A520KS65</accession>
<dbReference type="InterPro" id="IPR004445">
    <property type="entry name" value="GltS"/>
</dbReference>
<feature type="transmembrane region" description="Helical" evidence="1">
    <location>
        <begin position="347"/>
        <end position="369"/>
    </location>
</feature>
<dbReference type="PANTHER" id="PTHR36178">
    <property type="entry name" value="SLR0625 PROTEIN"/>
    <property type="match status" value="1"/>
</dbReference>
<feature type="transmembrane region" description="Helical" evidence="1">
    <location>
        <begin position="33"/>
        <end position="49"/>
    </location>
</feature>
<feature type="transmembrane region" description="Helical" evidence="1">
    <location>
        <begin position="6"/>
        <end position="26"/>
    </location>
</feature>
<dbReference type="Proteomes" id="UP000317158">
    <property type="component" value="Unassembled WGS sequence"/>
</dbReference>
<evidence type="ECO:0000313" key="3">
    <source>
        <dbReference type="Proteomes" id="UP000317158"/>
    </source>
</evidence>
<proteinExistence type="predicted"/>
<feature type="transmembrane region" description="Helical" evidence="1">
    <location>
        <begin position="283"/>
        <end position="303"/>
    </location>
</feature>
<organism evidence="2 3">
    <name type="scientific">Methanoliparum thermophilum</name>
    <dbReference type="NCBI Taxonomy" id="2491083"/>
    <lineage>
        <taxon>Archaea</taxon>
        <taxon>Methanobacteriati</taxon>
        <taxon>Methanobacteriota</taxon>
        <taxon>Candidatus Methanoliparia</taxon>
        <taxon>Candidatus Methanoliparales</taxon>
        <taxon>Candidatus Methanoliparaceae</taxon>
        <taxon>Candidatus Methanoliparum</taxon>
    </lineage>
</organism>
<feature type="transmembrane region" description="Helical" evidence="1">
    <location>
        <begin position="61"/>
        <end position="83"/>
    </location>
</feature>
<dbReference type="AlphaFoldDB" id="A0A520KS65"/>
<feature type="transmembrane region" description="Helical" evidence="1">
    <location>
        <begin position="90"/>
        <end position="109"/>
    </location>
</feature>
<reference evidence="2 3" key="1">
    <citation type="journal article" date="2019" name="Nat. Microbiol.">
        <title>Wide diversity of methane and short-chain alkane metabolisms in uncultured archaea.</title>
        <authorList>
            <person name="Borrel G."/>
            <person name="Adam P.S."/>
            <person name="McKay L.J."/>
            <person name="Chen L.X."/>
            <person name="Sierra-Garcia I.N."/>
            <person name="Sieber C.M."/>
            <person name="Letourneur Q."/>
            <person name="Ghozlane A."/>
            <person name="Andersen G.L."/>
            <person name="Li W.J."/>
            <person name="Hallam S.J."/>
            <person name="Muyzer G."/>
            <person name="de Oliveira V.M."/>
            <person name="Inskeep W.P."/>
            <person name="Banfield J.F."/>
            <person name="Gribaldo S."/>
        </authorList>
    </citation>
    <scope>NUCLEOTIDE SEQUENCE [LARGE SCALE GENOMIC DNA]</scope>
    <source>
        <strain evidence="2">NM1a</strain>
    </source>
</reference>
<feature type="transmembrane region" description="Helical" evidence="1">
    <location>
        <begin position="219"/>
        <end position="239"/>
    </location>
</feature>
<dbReference type="EMBL" id="RXIF01000006">
    <property type="protein sequence ID" value="RZN64597.1"/>
    <property type="molecule type" value="Genomic_DNA"/>
</dbReference>
<feature type="transmembrane region" description="Helical" evidence="1">
    <location>
        <begin position="376"/>
        <end position="396"/>
    </location>
</feature>
<dbReference type="GO" id="GO:0015813">
    <property type="term" value="P:L-glutamate transmembrane transport"/>
    <property type="evidence" value="ECO:0007669"/>
    <property type="project" value="InterPro"/>
</dbReference>
<evidence type="ECO:0000256" key="1">
    <source>
        <dbReference type="SAM" id="Phobius"/>
    </source>
</evidence>
<dbReference type="PANTHER" id="PTHR36178:SF1">
    <property type="entry name" value="SODIUM_GLUTAMATE SYMPORTER"/>
    <property type="match status" value="1"/>
</dbReference>
<feature type="transmembrane region" description="Helical" evidence="1">
    <location>
        <begin position="121"/>
        <end position="143"/>
    </location>
</feature>
<keyword evidence="1" id="KW-0472">Membrane</keyword>
<feature type="transmembrane region" description="Helical" evidence="1">
    <location>
        <begin position="189"/>
        <end position="207"/>
    </location>
</feature>
<keyword evidence="1" id="KW-0812">Transmembrane</keyword>
<evidence type="ECO:0008006" key="4">
    <source>
        <dbReference type="Google" id="ProtNLM"/>
    </source>
</evidence>
<comment type="caution">
    <text evidence="2">The sequence shown here is derived from an EMBL/GenBank/DDBJ whole genome shotgun (WGS) entry which is preliminary data.</text>
</comment>
<evidence type="ECO:0000313" key="2">
    <source>
        <dbReference type="EMBL" id="RZN64597.1"/>
    </source>
</evidence>
<name>A0A520KS65_METT2</name>
<sequence length="407" mass="44966">MPNALIAGMIGLIFSWPGIIHFSAYLSDYVFHLLNITFASIALFSPLPSKDDLKGGVLSTMIYMNFILGIQILVGSLATILFFKRLHPTFGILMGIGYAAGPGQAYAIGSSLEQYGLTKGGNIGIIFGSIGFLWAYFAGMALIHWGIRKRKATFISSLDGVPDDVWTGILKRKEIAGYKTTADEAIDSLAIQLSFIGLIYLITIFLIGKITSLFPSLEVLWGLTFAFTVFIGAIVRYLLEGVKMMNIVDSGLQRRIAGTSTDYLIVAALCSIQLPVVRAYITPIIIIALLGGIATLFFSIWLAPRIWDHTFERMVICFGVLTGTMSSGIMLGRIVDPLHRSRAVVDYACGMIPGLLFFWVPLFIVVYMLILKESILIYLIIVAIFTFASFLMWRIFGIWTGKNWNDL</sequence>
<dbReference type="GO" id="GO:0016020">
    <property type="term" value="C:membrane"/>
    <property type="evidence" value="ECO:0007669"/>
    <property type="project" value="InterPro"/>
</dbReference>
<dbReference type="GO" id="GO:0015501">
    <property type="term" value="F:glutamate:sodium symporter activity"/>
    <property type="evidence" value="ECO:0007669"/>
    <property type="project" value="InterPro"/>
</dbReference>
<gene>
    <name evidence="2" type="ORF">EF806_04490</name>
</gene>
<protein>
    <recommendedName>
        <fullName evidence="4">Sodium:glutamate symporter</fullName>
    </recommendedName>
</protein>
<feature type="transmembrane region" description="Helical" evidence="1">
    <location>
        <begin position="260"/>
        <end position="277"/>
    </location>
</feature>